<evidence type="ECO:0000313" key="3">
    <source>
        <dbReference type="Proteomes" id="UP000255417"/>
    </source>
</evidence>
<dbReference type="PANTHER" id="PTHR39174">
    <property type="entry name" value="INNER MEMBRANE PROTEIN-RELATED"/>
    <property type="match status" value="1"/>
</dbReference>
<sequence length="81" mass="9437">MKFLATQQLVKEARWSLFLTVFYIIGWVGFGYFSPTGKGLLGFPIWFEFACIYFPILFIFITIAVVKLLFKEIDLEVNNES</sequence>
<dbReference type="RefSeq" id="WP_115315032.1">
    <property type="nucleotide sequence ID" value="NZ_LWIF01000001.1"/>
</dbReference>
<feature type="transmembrane region" description="Helical" evidence="1">
    <location>
        <begin position="45"/>
        <end position="70"/>
    </location>
</feature>
<dbReference type="InterPro" id="IPR010398">
    <property type="entry name" value="DUF997"/>
</dbReference>
<dbReference type="Pfam" id="PF06196">
    <property type="entry name" value="DUF997"/>
    <property type="match status" value="1"/>
</dbReference>
<evidence type="ECO:0000313" key="2">
    <source>
        <dbReference type="EMBL" id="SUB58512.1"/>
    </source>
</evidence>
<proteinExistence type="predicted"/>
<keyword evidence="1" id="KW-0472">Membrane</keyword>
<keyword evidence="1" id="KW-1133">Transmembrane helix</keyword>
<dbReference type="OrthoDB" id="7062456at2"/>
<feature type="transmembrane region" description="Helical" evidence="1">
    <location>
        <begin position="12"/>
        <end position="33"/>
    </location>
</feature>
<keyword evidence="1" id="KW-0812">Transmembrane</keyword>
<reference evidence="2 3" key="1">
    <citation type="submission" date="2018-06" db="EMBL/GenBank/DDBJ databases">
        <authorList>
            <consortium name="Pathogen Informatics"/>
            <person name="Doyle S."/>
        </authorList>
    </citation>
    <scope>NUCLEOTIDE SEQUENCE [LARGE SCALE GENOMIC DNA]</scope>
    <source>
        <strain evidence="2 3">NCTC12872</strain>
    </source>
</reference>
<evidence type="ECO:0000256" key="1">
    <source>
        <dbReference type="SAM" id="Phobius"/>
    </source>
</evidence>
<gene>
    <name evidence="2" type="ORF">NCTC12872_00475</name>
</gene>
<dbReference type="PANTHER" id="PTHR39174:SF1">
    <property type="entry name" value="INNER MEMBRANE PROTEIN"/>
    <property type="match status" value="1"/>
</dbReference>
<keyword evidence="3" id="KW-1185">Reference proteome</keyword>
<dbReference type="AlphaFoldDB" id="A0A379C808"/>
<name>A0A379C808_9PAST</name>
<accession>A0A379C808</accession>
<protein>
    <submittedName>
        <fullName evidence="2">Predicted membrane protein</fullName>
    </submittedName>
</protein>
<dbReference type="Proteomes" id="UP000255417">
    <property type="component" value="Unassembled WGS sequence"/>
</dbReference>
<dbReference type="EMBL" id="UGTA01000001">
    <property type="protein sequence ID" value="SUB58512.1"/>
    <property type="molecule type" value="Genomic_DNA"/>
</dbReference>
<organism evidence="2 3">
    <name type="scientific">Phocoenobacter uteri</name>
    <dbReference type="NCBI Taxonomy" id="146806"/>
    <lineage>
        <taxon>Bacteria</taxon>
        <taxon>Pseudomonadati</taxon>
        <taxon>Pseudomonadota</taxon>
        <taxon>Gammaproteobacteria</taxon>
        <taxon>Pasteurellales</taxon>
        <taxon>Pasteurellaceae</taxon>
        <taxon>Phocoenobacter</taxon>
    </lineage>
</organism>